<evidence type="ECO:0000313" key="2">
    <source>
        <dbReference type="EMBL" id="RRT73926.1"/>
    </source>
</evidence>
<protein>
    <submittedName>
        <fullName evidence="2">Uncharacterized protein</fullName>
    </submittedName>
</protein>
<gene>
    <name evidence="2" type="ORF">B296_00032900</name>
</gene>
<accession>A0A427ACK3</accession>
<name>A0A427ACK3_ENSVE</name>
<feature type="compositionally biased region" description="Basic and acidic residues" evidence="1">
    <location>
        <begin position="89"/>
        <end position="99"/>
    </location>
</feature>
<sequence>MKTLASQSISRKNIPGRGCSTARLIFSRNATHDMQRIPTARVVFWPRLACCWNVARLGVEKRGIYRKQSLSVFGLGDLTRRPRPRRKDSRRELRERVSDGEGSVYGSTSIAKDVVGFSGERAPS</sequence>
<dbReference type="AlphaFoldDB" id="A0A427ACK3"/>
<evidence type="ECO:0000256" key="1">
    <source>
        <dbReference type="SAM" id="MobiDB-lite"/>
    </source>
</evidence>
<reference evidence="2 3" key="1">
    <citation type="journal article" date="2014" name="Agronomy (Basel)">
        <title>A Draft Genome Sequence for Ensete ventricosum, the Drought-Tolerant Tree Against Hunger.</title>
        <authorList>
            <person name="Harrison J."/>
            <person name="Moore K.A."/>
            <person name="Paszkiewicz K."/>
            <person name="Jones T."/>
            <person name="Grant M."/>
            <person name="Ambacheew D."/>
            <person name="Muzemil S."/>
            <person name="Studholme D.J."/>
        </authorList>
    </citation>
    <scope>NUCLEOTIDE SEQUENCE [LARGE SCALE GENOMIC DNA]</scope>
</reference>
<organism evidence="2 3">
    <name type="scientific">Ensete ventricosum</name>
    <name type="common">Abyssinian banana</name>
    <name type="synonym">Musa ensete</name>
    <dbReference type="NCBI Taxonomy" id="4639"/>
    <lineage>
        <taxon>Eukaryota</taxon>
        <taxon>Viridiplantae</taxon>
        <taxon>Streptophyta</taxon>
        <taxon>Embryophyta</taxon>
        <taxon>Tracheophyta</taxon>
        <taxon>Spermatophyta</taxon>
        <taxon>Magnoliopsida</taxon>
        <taxon>Liliopsida</taxon>
        <taxon>Zingiberales</taxon>
        <taxon>Musaceae</taxon>
        <taxon>Ensete</taxon>
    </lineage>
</organism>
<evidence type="ECO:0000313" key="3">
    <source>
        <dbReference type="Proteomes" id="UP000287651"/>
    </source>
</evidence>
<feature type="region of interest" description="Disordered" evidence="1">
    <location>
        <begin position="77"/>
        <end position="106"/>
    </location>
</feature>
<dbReference type="EMBL" id="AMZH03002933">
    <property type="protein sequence ID" value="RRT73926.1"/>
    <property type="molecule type" value="Genomic_DNA"/>
</dbReference>
<dbReference type="Proteomes" id="UP000287651">
    <property type="component" value="Unassembled WGS sequence"/>
</dbReference>
<proteinExistence type="predicted"/>
<comment type="caution">
    <text evidence="2">The sequence shown here is derived from an EMBL/GenBank/DDBJ whole genome shotgun (WGS) entry which is preliminary data.</text>
</comment>